<dbReference type="HOGENOM" id="CLU_2568077_0_0_11"/>
<organism evidence="1 2">
    <name type="scientific">Corynebacterium vitaeruminis DSM 20294</name>
    <dbReference type="NCBI Taxonomy" id="1224164"/>
    <lineage>
        <taxon>Bacteria</taxon>
        <taxon>Bacillati</taxon>
        <taxon>Actinomycetota</taxon>
        <taxon>Actinomycetes</taxon>
        <taxon>Mycobacteriales</taxon>
        <taxon>Corynebacteriaceae</taxon>
        <taxon>Corynebacterium</taxon>
    </lineage>
</organism>
<dbReference type="RefSeq" id="WP_025253702.1">
    <property type="nucleotide sequence ID" value="NZ_CP004353.1"/>
</dbReference>
<dbReference type="Proteomes" id="UP000019222">
    <property type="component" value="Chromosome"/>
</dbReference>
<dbReference type="PATRIC" id="fig|1224164.3.peg.2358"/>
<reference evidence="1 2" key="1">
    <citation type="submission" date="2013-02" db="EMBL/GenBank/DDBJ databases">
        <title>The complete genome sequence of Corynebacterium vitaeruminis DSM 20294.</title>
        <authorList>
            <person name="Ruckert C."/>
            <person name="Albersmeier A."/>
            <person name="Kalinowski J."/>
        </authorList>
    </citation>
    <scope>NUCLEOTIDE SEQUENCE [LARGE SCALE GENOMIC DNA]</scope>
    <source>
        <strain evidence="2">ATCC 10234</strain>
    </source>
</reference>
<keyword evidence="2" id="KW-1185">Reference proteome</keyword>
<dbReference type="EMBL" id="CP004353">
    <property type="protein sequence ID" value="AHI23717.1"/>
    <property type="molecule type" value="Genomic_DNA"/>
</dbReference>
<dbReference type="KEGG" id="cvt:B843_11705"/>
<evidence type="ECO:0000313" key="2">
    <source>
        <dbReference type="Proteomes" id="UP000019222"/>
    </source>
</evidence>
<gene>
    <name evidence="1" type="ORF">B843_11705</name>
</gene>
<dbReference type="AlphaFoldDB" id="W5Y398"/>
<sequence>MNLSFESSARIRPLALTEPSPTEAGPSATAAALLTAREALTVSLRQVLSLFDAHRHDLHAFIGELAAIDVGLARRLEGSGA</sequence>
<name>W5Y398_9CORY</name>
<evidence type="ECO:0000313" key="1">
    <source>
        <dbReference type="EMBL" id="AHI23717.1"/>
    </source>
</evidence>
<proteinExistence type="predicted"/>
<protein>
    <submittedName>
        <fullName evidence="1">Uncharacterized protein</fullName>
    </submittedName>
</protein>
<accession>W5Y398</accession>
<dbReference type="STRING" id="1224164.B843_11705"/>